<reference evidence="1 2" key="1">
    <citation type="submission" date="2019-10" db="EMBL/GenBank/DDBJ databases">
        <authorList>
            <person name="Palmer J.M."/>
        </authorList>
    </citation>
    <scope>NUCLEOTIDE SEQUENCE [LARGE SCALE GENOMIC DNA]</scope>
    <source>
        <strain evidence="1 2">TWF718</strain>
    </source>
</reference>
<evidence type="ECO:0000313" key="1">
    <source>
        <dbReference type="EMBL" id="KAK6347520.1"/>
    </source>
</evidence>
<keyword evidence="2" id="KW-1185">Reference proteome</keyword>
<organism evidence="1 2">
    <name type="scientific">Orbilia javanica</name>
    <dbReference type="NCBI Taxonomy" id="47235"/>
    <lineage>
        <taxon>Eukaryota</taxon>
        <taxon>Fungi</taxon>
        <taxon>Dikarya</taxon>
        <taxon>Ascomycota</taxon>
        <taxon>Pezizomycotina</taxon>
        <taxon>Orbiliomycetes</taxon>
        <taxon>Orbiliales</taxon>
        <taxon>Orbiliaceae</taxon>
        <taxon>Orbilia</taxon>
    </lineage>
</organism>
<sequence>MPATSNPIREIVKATGLPQDIWPPSRSQLHPDLRGNKYDFESYTPLKLAAEGMVLYDRIEIHPKIIAALQRFPAKSILGHATLVRTGNEMTIMTSIAEAAYVSFNESYCDLMWVVMQTISQAVEDGRGGLGRYKLVKPIEKSLRWGFGDLRSDLSALREERDKDRRGGVSQTFTAGAFTAAATAAAAATVGFVTATATAVVAPLALPFRVLLGTSVVASGMESRVFRLNTERAPTHRPSSSRCLGIVIEEEKWFLVLTEPTEPTKSIRYILDWLEFQLGGTGSDSSTEFPRRCHLAHEAWRKGADSRKMGDGCWRSKILDGNILALPLLHKSDPTFTLALPFSDESKAPPAFDNGKMEDFLLLTAAALWSLFDNALERVPDCRCTFKAAGKGFLQCRGKTLDGWLLWHTFLDGELCGGKHCGANIRIALNAGEAGERVDTTSSCALGWGTTGRSSPHVIPWEKLCVTAAFKKNTLVKYTMKDFQVQAQLSVPVTVSPQIGGLVTFAKHNYVIANSINHDSIVAMERAAAAVVLLYDETRGVHLTVDGADIIEICCMQTLKDIGYDTSNLPNFSHETALLRLDTWYSSNFISIRGKLFTGDQLVRQATRRISEMIETTKKATKDNSKLIYWTLEDVIRGDSGQRLKSPHCQDVSWYRLAFAAPPLILAVGALEAEFLTRDSSPLSWSFRDTITPIKPLTAILKFMKVLGSPLPLGGVLGNHDIMKRWFLQGQSFMEGKLIPTSHKVSYGNHESDTEAVYEIHEITKGKMVDGDNIVPNCQDHQGPCFHYIQ</sequence>
<comment type="caution">
    <text evidence="1">The sequence shown here is derived from an EMBL/GenBank/DDBJ whole genome shotgun (WGS) entry which is preliminary data.</text>
</comment>
<proteinExistence type="predicted"/>
<evidence type="ECO:0000313" key="2">
    <source>
        <dbReference type="Proteomes" id="UP001313282"/>
    </source>
</evidence>
<dbReference type="AlphaFoldDB" id="A0AAN8N7I8"/>
<name>A0AAN8N7I8_9PEZI</name>
<dbReference type="EMBL" id="JAVHNR010000003">
    <property type="protein sequence ID" value="KAK6347520.1"/>
    <property type="molecule type" value="Genomic_DNA"/>
</dbReference>
<dbReference type="Proteomes" id="UP001313282">
    <property type="component" value="Unassembled WGS sequence"/>
</dbReference>
<protein>
    <submittedName>
        <fullName evidence="1">Uncharacterized protein</fullName>
    </submittedName>
</protein>
<gene>
    <name evidence="1" type="ORF">TWF718_005361</name>
</gene>
<accession>A0AAN8N7I8</accession>